<reference evidence="1 2" key="1">
    <citation type="submission" date="2015-06" db="EMBL/GenBank/DDBJ databases">
        <authorList>
            <person name="Ju K.-S."/>
            <person name="Doroghazi J.R."/>
            <person name="Metcalf W.W."/>
        </authorList>
    </citation>
    <scope>NUCLEOTIDE SEQUENCE [LARGE SCALE GENOMIC DNA]</scope>
    <source>
        <strain evidence="1 2">NRRL 3414</strain>
    </source>
</reference>
<name>A0A0J7ZDS2_STRVR</name>
<gene>
    <name evidence="1" type="ORF">ACM01_15075</name>
</gene>
<evidence type="ECO:0000313" key="1">
    <source>
        <dbReference type="EMBL" id="KMS74236.1"/>
    </source>
</evidence>
<proteinExistence type="predicted"/>
<accession>A0A0J7ZDS2</accession>
<comment type="caution">
    <text evidence="1">The sequence shown here is derived from an EMBL/GenBank/DDBJ whole genome shotgun (WGS) entry which is preliminary data.</text>
</comment>
<dbReference type="Proteomes" id="UP000037432">
    <property type="component" value="Unassembled WGS sequence"/>
</dbReference>
<dbReference type="RefSeq" id="WP_048581713.1">
    <property type="nucleotide sequence ID" value="NZ_LFNT01000014.1"/>
</dbReference>
<dbReference type="OrthoDB" id="9890882at2"/>
<dbReference type="AlphaFoldDB" id="A0A0J7ZDS2"/>
<dbReference type="PATRIC" id="fig|1938.3.peg.8600"/>
<evidence type="ECO:0000313" key="2">
    <source>
        <dbReference type="Proteomes" id="UP000037432"/>
    </source>
</evidence>
<organism evidence="1 2">
    <name type="scientific">Streptomyces viridochromogenes</name>
    <dbReference type="NCBI Taxonomy" id="1938"/>
    <lineage>
        <taxon>Bacteria</taxon>
        <taxon>Bacillati</taxon>
        <taxon>Actinomycetota</taxon>
        <taxon>Actinomycetes</taxon>
        <taxon>Kitasatosporales</taxon>
        <taxon>Streptomycetaceae</taxon>
        <taxon>Streptomyces</taxon>
    </lineage>
</organism>
<sequence length="128" mass="13607">MRTPELTLSGALVEQAALDGDEARFRLLLAPEGDHGQELTPHEHDVREAVLPCYLSDPVGAPDVAALPPGAPLKVTGYLALPDQPTTPLRLVVHTVQPEDPEHEAFATPAPLQRPALRLVRAGGPSAH</sequence>
<protein>
    <submittedName>
        <fullName evidence="1">Uncharacterized protein</fullName>
    </submittedName>
</protein>
<dbReference type="EMBL" id="LFNT01000014">
    <property type="protein sequence ID" value="KMS74236.1"/>
    <property type="molecule type" value="Genomic_DNA"/>
</dbReference>